<accession>A0A176VL23</accession>
<evidence type="ECO:0000313" key="1">
    <source>
        <dbReference type="EMBL" id="OAE21600.1"/>
    </source>
</evidence>
<protein>
    <submittedName>
        <fullName evidence="1">Uncharacterized protein</fullName>
    </submittedName>
</protein>
<comment type="caution">
    <text evidence="1">The sequence shown here is derived from an EMBL/GenBank/DDBJ whole genome shotgun (WGS) entry which is preliminary data.</text>
</comment>
<evidence type="ECO:0000313" key="2">
    <source>
        <dbReference type="Proteomes" id="UP000077202"/>
    </source>
</evidence>
<dbReference type="EMBL" id="LVLJ01003379">
    <property type="protein sequence ID" value="OAE21600.1"/>
    <property type="molecule type" value="Genomic_DNA"/>
</dbReference>
<sequence length="377" mass="40840">MVDLGPSTSTSYEAEDFYYLASAAQVEASIAVTRGGACTSEPRGATLEFDPHMGKGGHQAAAAEMESLPARPAIDRERIVSSVCMLDNLSGLFRLSADRSLSELPVRFISRDRSFGSSSTVLASVVGFSEVLTWPDDLLEGNMFTDNTSVYEDVEEIVSFAAEVSSPLDVPLWSSSYALQLEADRLVKKTWSEASLPAEAESTSDDWLVGGPSALFPFVTTPIAWKCSPHGVCVLDLFGGINTVHQLVEFNADERERAMEFMTCVTVASSVSEASRCQILDQAMDLNCLTWIMSLDLAEQRRLRVDLMISTPLVSSLPTGTVVAMAGSDRRDICHPWNSWDVTRVLARVAAHAIGEGFHAEVATKEGIETPSLENVA</sequence>
<gene>
    <name evidence="1" type="ORF">AXG93_939s1070</name>
</gene>
<keyword evidence="2" id="KW-1185">Reference proteome</keyword>
<name>A0A176VL23_MARPO</name>
<reference evidence="1" key="1">
    <citation type="submission" date="2016-03" db="EMBL/GenBank/DDBJ databases">
        <title>Mechanisms controlling the formation of the plant cell surface in tip-growing cells are functionally conserved among land plants.</title>
        <authorList>
            <person name="Honkanen S."/>
            <person name="Jones V.A."/>
            <person name="Morieri G."/>
            <person name="Champion C."/>
            <person name="Hetherington A.J."/>
            <person name="Kelly S."/>
            <person name="Saint-Marcoux D."/>
            <person name="Proust H."/>
            <person name="Prescott H."/>
            <person name="Dolan L."/>
        </authorList>
    </citation>
    <scope>NUCLEOTIDE SEQUENCE [LARGE SCALE GENOMIC DNA]</scope>
    <source>
        <tissue evidence="1">Whole gametophyte</tissue>
    </source>
</reference>
<dbReference type="Proteomes" id="UP000077202">
    <property type="component" value="Unassembled WGS sequence"/>
</dbReference>
<organism evidence="1 2">
    <name type="scientific">Marchantia polymorpha subsp. ruderalis</name>
    <dbReference type="NCBI Taxonomy" id="1480154"/>
    <lineage>
        <taxon>Eukaryota</taxon>
        <taxon>Viridiplantae</taxon>
        <taxon>Streptophyta</taxon>
        <taxon>Embryophyta</taxon>
        <taxon>Marchantiophyta</taxon>
        <taxon>Marchantiopsida</taxon>
        <taxon>Marchantiidae</taxon>
        <taxon>Marchantiales</taxon>
        <taxon>Marchantiaceae</taxon>
        <taxon>Marchantia</taxon>
    </lineage>
</organism>
<dbReference type="AlphaFoldDB" id="A0A176VL23"/>
<proteinExistence type="predicted"/>